<name>A0AAQ4FI51_AMBAM</name>
<evidence type="ECO:0000256" key="1">
    <source>
        <dbReference type="SAM" id="Phobius"/>
    </source>
</evidence>
<sequence length="209" mass="21487">MLPKMVGILWLLVLGGCSVHAGCPHCTTLRSLGPPPSAIVDMPPPPRLPSFPSWTGPACGGNRSHSSLCHHAHHHAGMFNASVESTGWWLMGPSPGGEGDKAWPLAVVLVAGSATVLGSVVLLVLSKKKRWQPGRSSPGHTGLPAALLPSKGILVGASLPAAGGAYDNSAFAENVAVMGGGQRASLLRQLQPPSLGGYRQLPPHQGPPQ</sequence>
<dbReference type="PROSITE" id="PS51257">
    <property type="entry name" value="PROKAR_LIPOPROTEIN"/>
    <property type="match status" value="1"/>
</dbReference>
<protein>
    <submittedName>
        <fullName evidence="3">Uncharacterized protein</fullName>
    </submittedName>
</protein>
<keyword evidence="1" id="KW-1133">Transmembrane helix</keyword>
<dbReference type="EMBL" id="JARKHS020002790">
    <property type="protein sequence ID" value="KAK8786381.1"/>
    <property type="molecule type" value="Genomic_DNA"/>
</dbReference>
<feature type="transmembrane region" description="Helical" evidence="1">
    <location>
        <begin position="102"/>
        <end position="125"/>
    </location>
</feature>
<dbReference type="Proteomes" id="UP001321473">
    <property type="component" value="Unassembled WGS sequence"/>
</dbReference>
<keyword evidence="4" id="KW-1185">Reference proteome</keyword>
<accession>A0AAQ4FI51</accession>
<evidence type="ECO:0000313" key="4">
    <source>
        <dbReference type="Proteomes" id="UP001321473"/>
    </source>
</evidence>
<evidence type="ECO:0000256" key="2">
    <source>
        <dbReference type="SAM" id="SignalP"/>
    </source>
</evidence>
<feature type="chain" id="PRO_5042886813" evidence="2">
    <location>
        <begin position="22"/>
        <end position="209"/>
    </location>
</feature>
<organism evidence="3 4">
    <name type="scientific">Amblyomma americanum</name>
    <name type="common">Lone star tick</name>
    <dbReference type="NCBI Taxonomy" id="6943"/>
    <lineage>
        <taxon>Eukaryota</taxon>
        <taxon>Metazoa</taxon>
        <taxon>Ecdysozoa</taxon>
        <taxon>Arthropoda</taxon>
        <taxon>Chelicerata</taxon>
        <taxon>Arachnida</taxon>
        <taxon>Acari</taxon>
        <taxon>Parasitiformes</taxon>
        <taxon>Ixodida</taxon>
        <taxon>Ixodoidea</taxon>
        <taxon>Ixodidae</taxon>
        <taxon>Amblyomminae</taxon>
        <taxon>Amblyomma</taxon>
    </lineage>
</organism>
<reference evidence="3 4" key="1">
    <citation type="journal article" date="2023" name="Arcadia Sci">
        <title>De novo assembly of a long-read Amblyomma americanum tick genome.</title>
        <authorList>
            <person name="Chou S."/>
            <person name="Poskanzer K.E."/>
            <person name="Rollins M."/>
            <person name="Thuy-Boun P.S."/>
        </authorList>
    </citation>
    <scope>NUCLEOTIDE SEQUENCE [LARGE SCALE GENOMIC DNA]</scope>
    <source>
        <strain evidence="3">F_SG_1</strain>
        <tissue evidence="3">Salivary glands</tissue>
    </source>
</reference>
<dbReference type="AlphaFoldDB" id="A0AAQ4FI51"/>
<keyword evidence="1" id="KW-0472">Membrane</keyword>
<evidence type="ECO:0000313" key="3">
    <source>
        <dbReference type="EMBL" id="KAK8786381.1"/>
    </source>
</evidence>
<keyword evidence="2" id="KW-0732">Signal</keyword>
<comment type="caution">
    <text evidence="3">The sequence shown here is derived from an EMBL/GenBank/DDBJ whole genome shotgun (WGS) entry which is preliminary data.</text>
</comment>
<gene>
    <name evidence="3" type="ORF">V5799_023844</name>
</gene>
<proteinExistence type="predicted"/>
<feature type="signal peptide" evidence="2">
    <location>
        <begin position="1"/>
        <end position="21"/>
    </location>
</feature>
<keyword evidence="1" id="KW-0812">Transmembrane</keyword>